<name>A0A7J7WVT6_MYOMY</name>
<dbReference type="EMBL" id="JABWUV010000007">
    <property type="protein sequence ID" value="KAF6341565.1"/>
    <property type="molecule type" value="Genomic_DNA"/>
</dbReference>
<protein>
    <submittedName>
        <fullName evidence="1">Uncharacterized protein</fullName>
    </submittedName>
</protein>
<organism evidence="1 2">
    <name type="scientific">Myotis myotis</name>
    <name type="common">Greater mouse-eared bat</name>
    <name type="synonym">Vespertilio myotis</name>
    <dbReference type="NCBI Taxonomy" id="51298"/>
    <lineage>
        <taxon>Eukaryota</taxon>
        <taxon>Metazoa</taxon>
        <taxon>Chordata</taxon>
        <taxon>Craniata</taxon>
        <taxon>Vertebrata</taxon>
        <taxon>Euteleostomi</taxon>
        <taxon>Mammalia</taxon>
        <taxon>Eutheria</taxon>
        <taxon>Laurasiatheria</taxon>
        <taxon>Chiroptera</taxon>
        <taxon>Yangochiroptera</taxon>
        <taxon>Vespertilionidae</taxon>
        <taxon>Myotis</taxon>
    </lineage>
</organism>
<comment type="caution">
    <text evidence="1">The sequence shown here is derived from an EMBL/GenBank/DDBJ whole genome shotgun (WGS) entry which is preliminary data.</text>
</comment>
<accession>A0A7J7WVT6</accession>
<evidence type="ECO:0000313" key="2">
    <source>
        <dbReference type="Proteomes" id="UP000527355"/>
    </source>
</evidence>
<reference evidence="1 2" key="1">
    <citation type="journal article" date="2020" name="Nature">
        <title>Six reference-quality genomes reveal evolution of bat adaptations.</title>
        <authorList>
            <person name="Jebb D."/>
            <person name="Huang Z."/>
            <person name="Pippel M."/>
            <person name="Hughes G.M."/>
            <person name="Lavrichenko K."/>
            <person name="Devanna P."/>
            <person name="Winkler S."/>
            <person name="Jermiin L.S."/>
            <person name="Skirmuntt E.C."/>
            <person name="Katzourakis A."/>
            <person name="Burkitt-Gray L."/>
            <person name="Ray D.A."/>
            <person name="Sullivan K.A.M."/>
            <person name="Roscito J.G."/>
            <person name="Kirilenko B.M."/>
            <person name="Davalos L.M."/>
            <person name="Corthals A.P."/>
            <person name="Power M.L."/>
            <person name="Jones G."/>
            <person name="Ransome R.D."/>
            <person name="Dechmann D.K.N."/>
            <person name="Locatelli A.G."/>
            <person name="Puechmaille S.J."/>
            <person name="Fedrigo O."/>
            <person name="Jarvis E.D."/>
            <person name="Hiller M."/>
            <person name="Vernes S.C."/>
            <person name="Myers E.W."/>
            <person name="Teeling E.C."/>
        </authorList>
    </citation>
    <scope>NUCLEOTIDE SEQUENCE [LARGE SCALE GENOMIC DNA]</scope>
    <source>
        <strain evidence="1">MMyoMyo1</strain>
        <tissue evidence="1">Flight muscle</tissue>
    </source>
</reference>
<evidence type="ECO:0000313" key="1">
    <source>
        <dbReference type="EMBL" id="KAF6341565.1"/>
    </source>
</evidence>
<keyword evidence="2" id="KW-1185">Reference proteome</keyword>
<dbReference type="Proteomes" id="UP000527355">
    <property type="component" value="Unassembled WGS sequence"/>
</dbReference>
<proteinExistence type="predicted"/>
<dbReference type="AlphaFoldDB" id="A0A7J7WVT6"/>
<gene>
    <name evidence="1" type="ORF">mMyoMyo1_011966</name>
</gene>
<sequence>MMDETSPSPSLAGCKGNSSIIRGESDISAIPVYLFKKEESNSTSRILKLVFNFTKLRRILSNKRETCKLTITPTPFPLANQQDMQINCQPRWWPAATQLKRRGGLLAPVTEEANVPGLPLPASELHSKQLCCNYRS</sequence>